<dbReference type="Proteomes" id="UP000789525">
    <property type="component" value="Unassembled WGS sequence"/>
</dbReference>
<reference evidence="1" key="1">
    <citation type="submission" date="2021-06" db="EMBL/GenBank/DDBJ databases">
        <authorList>
            <person name="Kallberg Y."/>
            <person name="Tangrot J."/>
            <person name="Rosling A."/>
        </authorList>
    </citation>
    <scope>NUCLEOTIDE SEQUENCE</scope>
    <source>
        <strain evidence="1">CL356</strain>
    </source>
</reference>
<sequence length="173" mass="20172">MSFARTEIISDRLSEFSQYKYDYEWLTGKGCITHGYSCPCSDTITQRLQTAHVILEKDDVENFVNYHFDTTDSFKRKLISATFAVFVKSEDKYTHFEYSPGGSIEVTLVQVIGYRSPTGLLEVIMGVIRYKRQTCHDHHYVESYFNSDASRAEKALQYLFYKDVNPKIKRIEL</sequence>
<name>A0ACA9LXZ7_9GLOM</name>
<organism evidence="1 2">
    <name type="scientific">Acaulospora colombiana</name>
    <dbReference type="NCBI Taxonomy" id="27376"/>
    <lineage>
        <taxon>Eukaryota</taxon>
        <taxon>Fungi</taxon>
        <taxon>Fungi incertae sedis</taxon>
        <taxon>Mucoromycota</taxon>
        <taxon>Glomeromycotina</taxon>
        <taxon>Glomeromycetes</taxon>
        <taxon>Diversisporales</taxon>
        <taxon>Acaulosporaceae</taxon>
        <taxon>Acaulospora</taxon>
    </lineage>
</organism>
<protein>
    <submittedName>
        <fullName evidence="1">102_t:CDS:1</fullName>
    </submittedName>
</protein>
<dbReference type="EMBL" id="CAJVPT010008755">
    <property type="protein sequence ID" value="CAG8554924.1"/>
    <property type="molecule type" value="Genomic_DNA"/>
</dbReference>
<comment type="caution">
    <text evidence="1">The sequence shown here is derived from an EMBL/GenBank/DDBJ whole genome shotgun (WGS) entry which is preliminary data.</text>
</comment>
<keyword evidence="2" id="KW-1185">Reference proteome</keyword>
<evidence type="ECO:0000313" key="1">
    <source>
        <dbReference type="EMBL" id="CAG8554924.1"/>
    </source>
</evidence>
<proteinExistence type="predicted"/>
<gene>
    <name evidence="1" type="ORF">ACOLOM_LOCUS5003</name>
</gene>
<evidence type="ECO:0000313" key="2">
    <source>
        <dbReference type="Proteomes" id="UP000789525"/>
    </source>
</evidence>
<accession>A0ACA9LXZ7</accession>